<dbReference type="PRINTS" id="PR00996">
    <property type="entry name" value="CHERMTFRASE"/>
</dbReference>
<dbReference type="Gene3D" id="3.40.50.150">
    <property type="entry name" value="Vaccinia Virus protein VP39"/>
    <property type="match status" value="1"/>
</dbReference>
<dbReference type="CDD" id="cd02440">
    <property type="entry name" value="AdoMet_MTases"/>
    <property type="match status" value="1"/>
</dbReference>
<dbReference type="InterPro" id="IPR022642">
    <property type="entry name" value="CheR_C"/>
</dbReference>
<reference evidence="2" key="1">
    <citation type="submission" date="2019-08" db="EMBL/GenBank/DDBJ databases">
        <authorList>
            <person name="Kucharzyk K."/>
            <person name="Murdoch R.W."/>
            <person name="Higgins S."/>
            <person name="Loffler F."/>
        </authorList>
    </citation>
    <scope>NUCLEOTIDE SEQUENCE</scope>
</reference>
<dbReference type="InterPro" id="IPR050903">
    <property type="entry name" value="Bact_Chemotaxis_MeTrfase"/>
</dbReference>
<evidence type="ECO:0000259" key="1">
    <source>
        <dbReference type="PROSITE" id="PS50123"/>
    </source>
</evidence>
<name>A0A645GHA8_9ZZZZ</name>
<protein>
    <submittedName>
        <fullName evidence="2">Chemotaxis protein methyltransferase</fullName>
        <ecNumber evidence="2">2.1.1.80</ecNumber>
    </submittedName>
</protein>
<dbReference type="InterPro" id="IPR029063">
    <property type="entry name" value="SAM-dependent_MTases_sf"/>
</dbReference>
<dbReference type="AlphaFoldDB" id="A0A645GHA8"/>
<keyword evidence="2" id="KW-0489">Methyltransferase</keyword>
<dbReference type="GO" id="GO:0008983">
    <property type="term" value="F:protein-glutamate O-methyltransferase activity"/>
    <property type="evidence" value="ECO:0007669"/>
    <property type="project" value="UniProtKB-EC"/>
</dbReference>
<dbReference type="PANTHER" id="PTHR24422:SF26">
    <property type="entry name" value="CHEMOTAXIS PROTEIN METHYLTRANSFERASE"/>
    <property type="match status" value="1"/>
</dbReference>
<dbReference type="SUPFAM" id="SSF53335">
    <property type="entry name" value="S-adenosyl-L-methionine-dependent methyltransferases"/>
    <property type="match status" value="1"/>
</dbReference>
<dbReference type="Pfam" id="PF01739">
    <property type="entry name" value="CheR"/>
    <property type="match status" value="1"/>
</dbReference>
<feature type="domain" description="CheR-type methyltransferase" evidence="1">
    <location>
        <begin position="1"/>
        <end position="150"/>
    </location>
</feature>
<gene>
    <name evidence="2" type="primary">cheR_18</name>
    <name evidence="2" type="ORF">SDC9_170509</name>
</gene>
<dbReference type="InterPro" id="IPR000780">
    <property type="entry name" value="CheR_MeTrfase"/>
</dbReference>
<organism evidence="2">
    <name type="scientific">bioreactor metagenome</name>
    <dbReference type="NCBI Taxonomy" id="1076179"/>
    <lineage>
        <taxon>unclassified sequences</taxon>
        <taxon>metagenomes</taxon>
        <taxon>ecological metagenomes</taxon>
    </lineage>
</organism>
<evidence type="ECO:0000313" key="2">
    <source>
        <dbReference type="EMBL" id="MPN23123.1"/>
    </source>
</evidence>
<comment type="caution">
    <text evidence="2">The sequence shown here is derived from an EMBL/GenBank/DDBJ whole genome shotgun (WGS) entry which is preliminary data.</text>
</comment>
<dbReference type="GO" id="GO:0032259">
    <property type="term" value="P:methylation"/>
    <property type="evidence" value="ECO:0007669"/>
    <property type="project" value="UniProtKB-KW"/>
</dbReference>
<dbReference type="EC" id="2.1.1.80" evidence="2"/>
<sequence>MTLADYRKRFPGVPSTRILATDLSGEVLRQAQEAVYPMREWDSLPKEWQQEYCYIVDEKHFGIDERLKYNITFMKHNLMEEFPQEKKFDLILCRNVMIYFDKASRRKLISSLERHLKPGGYLLIGHSELLSAEESSLKTVHPAIYKNLSNA</sequence>
<dbReference type="SMART" id="SM00138">
    <property type="entry name" value="MeTrc"/>
    <property type="match status" value="1"/>
</dbReference>
<keyword evidence="2" id="KW-0808">Transferase</keyword>
<accession>A0A645GHA8</accession>
<dbReference type="PANTHER" id="PTHR24422">
    <property type="entry name" value="CHEMOTAXIS PROTEIN METHYLTRANSFERASE"/>
    <property type="match status" value="1"/>
</dbReference>
<dbReference type="EMBL" id="VSSQ01071526">
    <property type="protein sequence ID" value="MPN23123.1"/>
    <property type="molecule type" value="Genomic_DNA"/>
</dbReference>
<proteinExistence type="predicted"/>
<dbReference type="PROSITE" id="PS50123">
    <property type="entry name" value="CHER"/>
    <property type="match status" value="1"/>
</dbReference>